<sequence>MVVKIGRGALRASHLLLEKDSFFFFRADIGIKFGKELVAGMGAGKEILIKTVAQAVPIHCMSAFLIPS</sequence>
<organism evidence="1 2">
    <name type="scientific">Ricinus communis</name>
    <name type="common">Castor bean</name>
    <dbReference type="NCBI Taxonomy" id="3988"/>
    <lineage>
        <taxon>Eukaryota</taxon>
        <taxon>Viridiplantae</taxon>
        <taxon>Streptophyta</taxon>
        <taxon>Embryophyta</taxon>
        <taxon>Tracheophyta</taxon>
        <taxon>Spermatophyta</taxon>
        <taxon>Magnoliopsida</taxon>
        <taxon>eudicotyledons</taxon>
        <taxon>Gunneridae</taxon>
        <taxon>Pentapetalae</taxon>
        <taxon>rosids</taxon>
        <taxon>fabids</taxon>
        <taxon>Malpighiales</taxon>
        <taxon>Euphorbiaceae</taxon>
        <taxon>Acalyphoideae</taxon>
        <taxon>Acalypheae</taxon>
        <taxon>Ricinus</taxon>
    </lineage>
</organism>
<keyword evidence="2" id="KW-1185">Reference proteome</keyword>
<evidence type="ECO:0000313" key="1">
    <source>
        <dbReference type="EMBL" id="EEF37985.1"/>
    </source>
</evidence>
<accession>B9SEF5</accession>
<reference evidence="2" key="1">
    <citation type="journal article" date="2010" name="Nat. Biotechnol.">
        <title>Draft genome sequence of the oilseed species Ricinus communis.</title>
        <authorList>
            <person name="Chan A.P."/>
            <person name="Crabtree J."/>
            <person name="Zhao Q."/>
            <person name="Lorenzi H."/>
            <person name="Orvis J."/>
            <person name="Puiu D."/>
            <person name="Melake-Berhan A."/>
            <person name="Jones K.M."/>
            <person name="Redman J."/>
            <person name="Chen G."/>
            <person name="Cahoon E.B."/>
            <person name="Gedil M."/>
            <person name="Stanke M."/>
            <person name="Haas B.J."/>
            <person name="Wortman J.R."/>
            <person name="Fraser-Liggett C.M."/>
            <person name="Ravel J."/>
            <person name="Rabinowicz P.D."/>
        </authorList>
    </citation>
    <scope>NUCLEOTIDE SEQUENCE [LARGE SCALE GENOMIC DNA]</scope>
    <source>
        <strain evidence="2">cv. Hale</strain>
    </source>
</reference>
<name>B9SEF5_RICCO</name>
<evidence type="ECO:0000313" key="2">
    <source>
        <dbReference type="Proteomes" id="UP000008311"/>
    </source>
</evidence>
<dbReference type="InParanoid" id="B9SEF5"/>
<dbReference type="AlphaFoldDB" id="B9SEF5"/>
<dbReference type="Proteomes" id="UP000008311">
    <property type="component" value="Unassembled WGS sequence"/>
</dbReference>
<gene>
    <name evidence="1" type="ORF">RCOM_0703960</name>
</gene>
<protein>
    <submittedName>
        <fullName evidence="1">Uncharacterized protein</fullName>
    </submittedName>
</protein>
<proteinExistence type="predicted"/>
<dbReference type="EMBL" id="EQ973936">
    <property type="protein sequence ID" value="EEF37985.1"/>
    <property type="molecule type" value="Genomic_DNA"/>
</dbReference>